<keyword evidence="5" id="KW-1185">Reference proteome</keyword>
<evidence type="ECO:0000256" key="2">
    <source>
        <dbReference type="ARBA" id="ARBA00023043"/>
    </source>
</evidence>
<accession>A0A9P0EB04</accession>
<dbReference type="EMBL" id="CABFOC020000035">
    <property type="protein sequence ID" value="CAH0048066.1"/>
    <property type="molecule type" value="Genomic_DNA"/>
</dbReference>
<dbReference type="OrthoDB" id="20872at2759"/>
<dbReference type="GO" id="GO:0005525">
    <property type="term" value="F:GTP binding"/>
    <property type="evidence" value="ECO:0007669"/>
    <property type="project" value="InterPro"/>
</dbReference>
<dbReference type="InterPro" id="IPR036770">
    <property type="entry name" value="Ankyrin_rpt-contain_sf"/>
</dbReference>
<keyword evidence="2 3" id="KW-0040">ANK repeat</keyword>
<dbReference type="GO" id="GO:0003924">
    <property type="term" value="F:GTPase activity"/>
    <property type="evidence" value="ECO:0007669"/>
    <property type="project" value="InterPro"/>
</dbReference>
<dbReference type="PROSITE" id="PS50088">
    <property type="entry name" value="ANK_REPEAT"/>
    <property type="match status" value="2"/>
</dbReference>
<dbReference type="PANTHER" id="PTHR24198:SF165">
    <property type="entry name" value="ANKYRIN REPEAT-CONTAINING PROTEIN-RELATED"/>
    <property type="match status" value="1"/>
</dbReference>
<dbReference type="Pfam" id="PF00023">
    <property type="entry name" value="Ank"/>
    <property type="match status" value="1"/>
</dbReference>
<dbReference type="SMART" id="SM00173">
    <property type="entry name" value="RAS"/>
    <property type="match status" value="1"/>
</dbReference>
<proteinExistence type="predicted"/>
<dbReference type="Gene3D" id="3.40.50.300">
    <property type="entry name" value="P-loop containing nucleotide triphosphate hydrolases"/>
    <property type="match status" value="1"/>
</dbReference>
<dbReference type="InterPro" id="IPR027417">
    <property type="entry name" value="P-loop_NTPase"/>
</dbReference>
<feature type="repeat" description="ANK" evidence="3">
    <location>
        <begin position="272"/>
        <end position="300"/>
    </location>
</feature>
<dbReference type="GO" id="GO:0005737">
    <property type="term" value="C:cytoplasm"/>
    <property type="evidence" value="ECO:0007669"/>
    <property type="project" value="TreeGrafter"/>
</dbReference>
<dbReference type="Pfam" id="PF00071">
    <property type="entry name" value="Ras"/>
    <property type="match status" value="1"/>
</dbReference>
<dbReference type="AlphaFoldDB" id="A0A9P0EB04"/>
<feature type="repeat" description="ANK" evidence="3">
    <location>
        <begin position="305"/>
        <end position="337"/>
    </location>
</feature>
<dbReference type="Pfam" id="PF12796">
    <property type="entry name" value="Ank_2"/>
    <property type="match status" value="1"/>
</dbReference>
<dbReference type="Gene3D" id="1.25.40.20">
    <property type="entry name" value="Ankyrin repeat-containing domain"/>
    <property type="match status" value="1"/>
</dbReference>
<dbReference type="InterPro" id="IPR002110">
    <property type="entry name" value="Ankyrin_rpt"/>
</dbReference>
<dbReference type="PANTHER" id="PTHR24198">
    <property type="entry name" value="ANKYRIN REPEAT AND PROTEIN KINASE DOMAIN-CONTAINING PROTEIN"/>
    <property type="match status" value="1"/>
</dbReference>
<organism evidence="4 5">
    <name type="scientific">Clonostachys solani</name>
    <dbReference type="NCBI Taxonomy" id="160281"/>
    <lineage>
        <taxon>Eukaryota</taxon>
        <taxon>Fungi</taxon>
        <taxon>Dikarya</taxon>
        <taxon>Ascomycota</taxon>
        <taxon>Pezizomycotina</taxon>
        <taxon>Sordariomycetes</taxon>
        <taxon>Hypocreomycetidae</taxon>
        <taxon>Hypocreales</taxon>
        <taxon>Bionectriaceae</taxon>
        <taxon>Clonostachys</taxon>
    </lineage>
</organism>
<dbReference type="SMART" id="SM00248">
    <property type="entry name" value="ANK"/>
    <property type="match status" value="3"/>
</dbReference>
<dbReference type="PROSITE" id="PS51419">
    <property type="entry name" value="RAB"/>
    <property type="match status" value="1"/>
</dbReference>
<comment type="caution">
    <text evidence="4">The sequence shown here is derived from an EMBL/GenBank/DDBJ whole genome shotgun (WGS) entry which is preliminary data.</text>
</comment>
<dbReference type="SUPFAM" id="SSF52540">
    <property type="entry name" value="P-loop containing nucleoside triphosphate hydrolases"/>
    <property type="match status" value="1"/>
</dbReference>
<dbReference type="PROSITE" id="PS50297">
    <property type="entry name" value="ANK_REP_REGION"/>
    <property type="match status" value="2"/>
</dbReference>
<sequence length="375" mass="42625">MHNSTINPLKILLIVVGGIDKVAPITQYSYHHFARIEDPANHRLTETGLRLGTREKPFMTEVFTSSSKRYAILADKFIWEADGILLVYSVTNKNALRQVTHQYNKIERVRNVGAIRQNSCQCHRVPSMPLLLVGIDSGSNVPRMVPRERGANLALQLGIEFMEIKETWNSPIEILFYQIVRAINNYTHRAKDFDEYRRCPEVRATAGRSLGAALSRWMKSDLDKLKASIQPFRRETREPDISRLRHAIIHDEQETARCLIQSGVDVNSFDQSGSTLLHIAAALNRVEITKLLLQNGASVDQVLPLNGTALTVAASRGHDEIAHILLAYGARVDIPCDYYENMLQAVARRDNPHILPHLKKRMSWRPYITKRFSLC</sequence>
<reference evidence="4" key="1">
    <citation type="submission" date="2021-10" db="EMBL/GenBank/DDBJ databases">
        <authorList>
            <person name="Piombo E."/>
        </authorList>
    </citation>
    <scope>NUCLEOTIDE SEQUENCE</scope>
</reference>
<evidence type="ECO:0000313" key="5">
    <source>
        <dbReference type="Proteomes" id="UP000775872"/>
    </source>
</evidence>
<dbReference type="PROSITE" id="PS51421">
    <property type="entry name" value="RAS"/>
    <property type="match status" value="1"/>
</dbReference>
<evidence type="ECO:0000256" key="1">
    <source>
        <dbReference type="ARBA" id="ARBA00022737"/>
    </source>
</evidence>
<dbReference type="Proteomes" id="UP000775872">
    <property type="component" value="Unassembled WGS sequence"/>
</dbReference>
<protein>
    <submittedName>
        <fullName evidence="4">Uncharacterized protein</fullName>
    </submittedName>
</protein>
<dbReference type="SUPFAM" id="SSF48403">
    <property type="entry name" value="Ankyrin repeat"/>
    <property type="match status" value="1"/>
</dbReference>
<gene>
    <name evidence="4" type="ORF">CSOL1703_00000009</name>
</gene>
<name>A0A9P0EB04_9HYPO</name>
<dbReference type="InterPro" id="IPR001806">
    <property type="entry name" value="Small_GTPase"/>
</dbReference>
<evidence type="ECO:0000256" key="3">
    <source>
        <dbReference type="PROSITE-ProRule" id="PRU00023"/>
    </source>
</evidence>
<evidence type="ECO:0000313" key="4">
    <source>
        <dbReference type="EMBL" id="CAH0048066.1"/>
    </source>
</evidence>
<keyword evidence="1" id="KW-0677">Repeat</keyword>